<keyword evidence="2" id="KW-0614">Plasmid</keyword>
<geneLocation type="plasmid" evidence="2 3">
    <name>unnamed</name>
</geneLocation>
<reference evidence="2 3" key="1">
    <citation type="submission" date="2020-12" db="EMBL/GenBank/DDBJ databases">
        <title>FDA dAtabase for Regulatory Grade micrObial Sequences (FDA-ARGOS): Supporting development and validation of Infectious Disease Dx tests.</title>
        <authorList>
            <person name="Sproer C."/>
            <person name="Gronow S."/>
            <person name="Severitt S."/>
            <person name="Schroder I."/>
            <person name="Tallon L."/>
            <person name="Sadzewicz L."/>
            <person name="Zhao X."/>
            <person name="Boylan J."/>
            <person name="Ott S."/>
            <person name="Bowen H."/>
            <person name="Vavikolanu K."/>
            <person name="Mehta A."/>
            <person name="Aluvathingal J."/>
            <person name="Nadendla S."/>
            <person name="Lowell S."/>
            <person name="Myers T."/>
            <person name="Yan Y."/>
            <person name="Sichtig H."/>
        </authorList>
    </citation>
    <scope>NUCLEOTIDE SEQUENCE [LARGE SCALE GENOMIC DNA]</scope>
    <source>
        <strain evidence="2 3">FDAARGOS_869</strain>
        <plasmid evidence="2 3">unnamed</plasmid>
    </source>
</reference>
<proteinExistence type="predicted"/>
<sequence>MQEHIAQPKDPLDIDVIKQSYPTISDNNIKSVQAWKEFIASFESQEVRDNLTQRLENKLPDLANGEQLPTPQDMGKQVDR</sequence>
<dbReference type="Proteomes" id="UP000594834">
    <property type="component" value="Plasmid unnamed"/>
</dbReference>
<feature type="region of interest" description="Disordered" evidence="1">
    <location>
        <begin position="57"/>
        <end position="80"/>
    </location>
</feature>
<evidence type="ECO:0000313" key="3">
    <source>
        <dbReference type="Proteomes" id="UP000594834"/>
    </source>
</evidence>
<gene>
    <name evidence="2" type="ORF">I6G26_00430</name>
</gene>
<accession>A0A7T3BX98</accession>
<dbReference type="EMBL" id="CP065727">
    <property type="protein sequence ID" value="QPT43591.1"/>
    <property type="molecule type" value="Genomic_DNA"/>
</dbReference>
<name>A0A7T3BX98_MORNO</name>
<keyword evidence="3" id="KW-1185">Reference proteome</keyword>
<protein>
    <submittedName>
        <fullName evidence="2">Uncharacterized protein</fullName>
    </submittedName>
</protein>
<evidence type="ECO:0000256" key="1">
    <source>
        <dbReference type="SAM" id="MobiDB-lite"/>
    </source>
</evidence>
<evidence type="ECO:0000313" key="2">
    <source>
        <dbReference type="EMBL" id="QPT43591.1"/>
    </source>
</evidence>
<dbReference type="RefSeq" id="WP_197940222.1">
    <property type="nucleotide sequence ID" value="NZ_CP065727.1"/>
</dbReference>
<organism evidence="2 3">
    <name type="scientific">Moraxella nonliquefaciens</name>
    <dbReference type="NCBI Taxonomy" id="478"/>
    <lineage>
        <taxon>Bacteria</taxon>
        <taxon>Pseudomonadati</taxon>
        <taxon>Pseudomonadota</taxon>
        <taxon>Gammaproteobacteria</taxon>
        <taxon>Moraxellales</taxon>
        <taxon>Moraxellaceae</taxon>
        <taxon>Moraxella</taxon>
    </lineage>
</organism>